<sequence length="241" mass="28720">MKYFFNDLFEKINRFSHKIDSRALLEHQHWVVMNEIEEVKKVFIFRPNNELLVSSNGKVQLCKWDYLGYNSILLSINDEHFLYKNEFFDEDVLALRLDGQEIPFLLLNETRYGQDIGNMDRVLEFLQTKYAPKKTVVEKREPIKDVFIEEKEIPKDYADDYYLDPVARANVDIIKEDLLKLFRYRYNYVKQGVVVYQYLNAMYSISYGDRVFDVLGNPFTGKLRVNWITSYNVENGIVRSV</sequence>
<dbReference type="EMBL" id="FNYS01000027">
    <property type="protein sequence ID" value="SEJ35689.1"/>
    <property type="molecule type" value="Genomic_DNA"/>
</dbReference>
<dbReference type="GeneID" id="82258613"/>
<name>A0A1H6Y330_9FLAO</name>
<dbReference type="AlphaFoldDB" id="A0A1H6Y330"/>
<accession>A0A1H6Y330</accession>
<reference evidence="1 2" key="1">
    <citation type="submission" date="2016-10" db="EMBL/GenBank/DDBJ databases">
        <authorList>
            <person name="de Groot N.N."/>
        </authorList>
    </citation>
    <scope>NUCLEOTIDE SEQUENCE [LARGE SCALE GENOMIC DNA]</scope>
    <source>
        <strain evidence="1 2">DSM 23048</strain>
    </source>
</reference>
<proteinExistence type="predicted"/>
<protein>
    <submittedName>
        <fullName evidence="1">Uncharacterized protein</fullName>
    </submittedName>
</protein>
<dbReference type="Proteomes" id="UP000183077">
    <property type="component" value="Unassembled WGS sequence"/>
</dbReference>
<evidence type="ECO:0000313" key="1">
    <source>
        <dbReference type="EMBL" id="SEJ35689.1"/>
    </source>
</evidence>
<evidence type="ECO:0000313" key="2">
    <source>
        <dbReference type="Proteomes" id="UP000183077"/>
    </source>
</evidence>
<gene>
    <name evidence="1" type="ORF">SAMN04488018_12740</name>
</gene>
<organism evidence="1 2">
    <name type="scientific">Myroides marinus</name>
    <dbReference type="NCBI Taxonomy" id="703342"/>
    <lineage>
        <taxon>Bacteria</taxon>
        <taxon>Pseudomonadati</taxon>
        <taxon>Bacteroidota</taxon>
        <taxon>Flavobacteriia</taxon>
        <taxon>Flavobacteriales</taxon>
        <taxon>Flavobacteriaceae</taxon>
        <taxon>Myroides</taxon>
    </lineage>
</organism>
<dbReference type="RefSeq" id="WP_074748053.1">
    <property type="nucleotide sequence ID" value="NZ_FNYS01000027.1"/>
</dbReference>